<dbReference type="PANTHER" id="PTHR30069">
    <property type="entry name" value="TONB-DEPENDENT OUTER MEMBRANE RECEPTOR"/>
    <property type="match status" value="1"/>
</dbReference>
<comment type="subcellular location">
    <subcellularLocation>
        <location evidence="1 8">Cell outer membrane</location>
        <topology evidence="1 8">Multi-pass membrane protein</topology>
    </subcellularLocation>
</comment>
<evidence type="ECO:0000256" key="5">
    <source>
        <dbReference type="ARBA" id="ARBA00022729"/>
    </source>
</evidence>
<dbReference type="GO" id="GO:0044718">
    <property type="term" value="P:siderophore transmembrane transport"/>
    <property type="evidence" value="ECO:0007669"/>
    <property type="project" value="TreeGrafter"/>
</dbReference>
<keyword evidence="5 10" id="KW-0732">Signal</keyword>
<evidence type="ECO:0000256" key="2">
    <source>
        <dbReference type="ARBA" id="ARBA00022448"/>
    </source>
</evidence>
<dbReference type="SUPFAM" id="SSF56935">
    <property type="entry name" value="Porins"/>
    <property type="match status" value="1"/>
</dbReference>
<dbReference type="AlphaFoldDB" id="A0A212IYG7"/>
<evidence type="ECO:0000256" key="3">
    <source>
        <dbReference type="ARBA" id="ARBA00022452"/>
    </source>
</evidence>
<keyword evidence="4 8" id="KW-0812">Transmembrane</keyword>
<dbReference type="InterPro" id="IPR039426">
    <property type="entry name" value="TonB-dep_rcpt-like"/>
</dbReference>
<reference evidence="12" key="1">
    <citation type="submission" date="2016-04" db="EMBL/GenBank/DDBJ databases">
        <authorList>
            <person name="Evans L.H."/>
            <person name="Alamgir A."/>
            <person name="Owens N."/>
            <person name="Weber N.D."/>
            <person name="Virtaneva K."/>
            <person name="Barbian K."/>
            <person name="Babar A."/>
            <person name="Rosenke K."/>
        </authorList>
    </citation>
    <scope>NUCLEOTIDE SEQUENCE</scope>
    <source>
        <strain evidence="12">86-2</strain>
    </source>
</reference>
<sequence length="1101" mass="121842">MKRVILAFLVMFLCTTITVSAQKVTMNLQQAKLEKVLSTIAEQTGYTFAYSQPVVNTDRIVSIEVANTDLPQVLQKVFSGTNISYEIRDKKILLSEKKDVNQDPKTTQQTQKITVKGIALDEAGEPLIGASVSEKGTTNGTMTGVDGDYSLTVPANATLFVTYVGYYPQEVVLKGQAIMNFTLKEDSQVLDEVVVTALGIKKKEKSLTYSTQVVGGDELIRTKDPNMITALAGKTAGVQINRSASGLGGSAKVVIRGNRSASGNNQPLYVIDGVPMNNAITDQTSTSIGGTNDAGNRDGGDGISNLNPDDIESMNILKGPSAAALYGSQAANGVIVITTKKGKVGRTSISFNSNTTFDNAAYGIPDFQNTYTGAEKSWGDKITKGSKSDYTGEFFNTGITTINSIALSSGSEKMQTYFSYANTYGKGVIENNTLNKHNFNFRETANFFDDKLTLDANINLLYQRLNNGSTPGGYYMNPLVGLYHFPRGGVQGGESFDYYKNNYQRFNESRNLYVQNWYGGFSDMDQNPYWLVNKTPSEDVRLRTIANLSVNYKITKDLNIQARGTADYISDKYNQKMYVGTHNNLAGENGRYITYEATMLSTYADLLMTYQKKLNDKFSVSASLGTSVTDQRNKSLRLDSRPSTLFFPNVFTVANIDLNGGYITEEDLHTQSQSIFFAGQVGFADCLFLDVTARNDWTSTLAYTKSVDNGFFYPSVGLTWVINEAVKLPEFISFGKVRGSWAKVGNGLPPYISHPINSIGAGGSLIQNGYAPFTELKPEMTKSWEFGTEWKFLNNRIDFDFTFYKTNTTNQLFTMPAPSGSGYSYYYINAGDIENKGIEIVLGGSPIMTNDFLWKTSVNFAKNSNKVKELAEDLDFFKFGDQNSNNYQMRLYKGGAFGDIYGRTFARDDKGNILYNDKDLPYASTGDFEKIANSAPKFNLGWSNTFKYKDFTLYFLIDGRFGGDVLSITQADLDLYGVTKRTGEDRNRGYVNFDGKKIEDVKGFYDAVGGRSGITEYYVESATNIRLRELSFGYKFPAKLFGNKFIRGCELSFVGKNLFFFKNNASYDPDASLSTGNNLQGIDVFGMPSLRSFGFNLKLDF</sequence>
<evidence type="ECO:0000313" key="12">
    <source>
        <dbReference type="EMBL" id="SBV92252.1"/>
    </source>
</evidence>
<dbReference type="InterPro" id="IPR023996">
    <property type="entry name" value="TonB-dep_OMP_SusC/RagA"/>
</dbReference>
<evidence type="ECO:0000256" key="8">
    <source>
        <dbReference type="PROSITE-ProRule" id="PRU01360"/>
    </source>
</evidence>
<accession>A0A212IYG7</accession>
<dbReference type="GO" id="GO:0015344">
    <property type="term" value="F:siderophore uptake transmembrane transporter activity"/>
    <property type="evidence" value="ECO:0007669"/>
    <property type="project" value="TreeGrafter"/>
</dbReference>
<dbReference type="NCBIfam" id="TIGR04057">
    <property type="entry name" value="SusC_RagA_signa"/>
    <property type="match status" value="1"/>
</dbReference>
<name>A0A212IYG7_9BACT</name>
<dbReference type="Pfam" id="PF07715">
    <property type="entry name" value="Plug"/>
    <property type="match status" value="1"/>
</dbReference>
<dbReference type="EMBL" id="FLUL01000001">
    <property type="protein sequence ID" value="SBV92252.1"/>
    <property type="molecule type" value="Genomic_DNA"/>
</dbReference>
<keyword evidence="2 8" id="KW-0813">Transport</keyword>
<comment type="similarity">
    <text evidence="8">Belongs to the TonB-dependent receptor family.</text>
</comment>
<dbReference type="InterPro" id="IPR036942">
    <property type="entry name" value="Beta-barrel_TonB_sf"/>
</dbReference>
<evidence type="ECO:0000259" key="11">
    <source>
        <dbReference type="SMART" id="SM00965"/>
    </source>
</evidence>
<dbReference type="Pfam" id="PF13715">
    <property type="entry name" value="CarbopepD_reg_2"/>
    <property type="match status" value="1"/>
</dbReference>
<dbReference type="PANTHER" id="PTHR30069:SF29">
    <property type="entry name" value="HEMOGLOBIN AND HEMOGLOBIN-HAPTOGLOBIN-BINDING PROTEIN 1-RELATED"/>
    <property type="match status" value="1"/>
</dbReference>
<feature type="domain" description="Secretin/TonB short N-terminal" evidence="11">
    <location>
        <begin position="46"/>
        <end position="97"/>
    </location>
</feature>
<dbReference type="InterPro" id="IPR023997">
    <property type="entry name" value="TonB-dep_OMP_SusC/RagA_CS"/>
</dbReference>
<organism evidence="12">
    <name type="scientific">uncultured Dysgonomonas sp</name>
    <dbReference type="NCBI Taxonomy" id="206096"/>
    <lineage>
        <taxon>Bacteria</taxon>
        <taxon>Pseudomonadati</taxon>
        <taxon>Bacteroidota</taxon>
        <taxon>Bacteroidia</taxon>
        <taxon>Bacteroidales</taxon>
        <taxon>Dysgonomonadaceae</taxon>
        <taxon>Dysgonomonas</taxon>
        <taxon>environmental samples</taxon>
    </lineage>
</organism>
<gene>
    <name evidence="12" type="ORF">KL86DYS2_10331</name>
</gene>
<feature type="signal peptide" evidence="10">
    <location>
        <begin position="1"/>
        <end position="21"/>
    </location>
</feature>
<evidence type="ECO:0000256" key="7">
    <source>
        <dbReference type="ARBA" id="ARBA00023237"/>
    </source>
</evidence>
<dbReference type="Gene3D" id="3.55.50.30">
    <property type="match status" value="1"/>
</dbReference>
<protein>
    <recommendedName>
        <fullName evidence="11">Secretin/TonB short N-terminal domain-containing protein</fullName>
    </recommendedName>
</protein>
<keyword evidence="6 8" id="KW-0472">Membrane</keyword>
<dbReference type="InterPro" id="IPR008969">
    <property type="entry name" value="CarboxyPept-like_regulatory"/>
</dbReference>
<dbReference type="InterPro" id="IPR037066">
    <property type="entry name" value="Plug_dom_sf"/>
</dbReference>
<feature type="chain" id="PRO_5012307118" description="Secretin/TonB short N-terminal domain-containing protein" evidence="10">
    <location>
        <begin position="22"/>
        <end position="1101"/>
    </location>
</feature>
<proteinExistence type="inferred from homology"/>
<evidence type="ECO:0000256" key="10">
    <source>
        <dbReference type="SAM" id="SignalP"/>
    </source>
</evidence>
<dbReference type="SMART" id="SM00965">
    <property type="entry name" value="STN"/>
    <property type="match status" value="1"/>
</dbReference>
<evidence type="ECO:0000256" key="6">
    <source>
        <dbReference type="ARBA" id="ARBA00023136"/>
    </source>
</evidence>
<dbReference type="InterPro" id="IPR012910">
    <property type="entry name" value="Plug_dom"/>
</dbReference>
<keyword evidence="7 8" id="KW-0998">Cell outer membrane</keyword>
<evidence type="ECO:0000256" key="4">
    <source>
        <dbReference type="ARBA" id="ARBA00022692"/>
    </source>
</evidence>
<dbReference type="Gene3D" id="2.170.130.10">
    <property type="entry name" value="TonB-dependent receptor, plug domain"/>
    <property type="match status" value="1"/>
</dbReference>
<dbReference type="RefSeq" id="WP_296946471.1">
    <property type="nucleotide sequence ID" value="NZ_LT599021.1"/>
</dbReference>
<dbReference type="InterPro" id="IPR011662">
    <property type="entry name" value="Secretin/TonB_short_N"/>
</dbReference>
<dbReference type="NCBIfam" id="TIGR04056">
    <property type="entry name" value="OMP_RagA_SusC"/>
    <property type="match status" value="1"/>
</dbReference>
<feature type="compositionally biased region" description="Polar residues" evidence="9">
    <location>
        <begin position="283"/>
        <end position="294"/>
    </location>
</feature>
<dbReference type="Pfam" id="PF07660">
    <property type="entry name" value="STN"/>
    <property type="match status" value="1"/>
</dbReference>
<evidence type="ECO:0000256" key="9">
    <source>
        <dbReference type="SAM" id="MobiDB-lite"/>
    </source>
</evidence>
<feature type="region of interest" description="Disordered" evidence="9">
    <location>
        <begin position="283"/>
        <end position="307"/>
    </location>
</feature>
<dbReference type="Gene3D" id="2.60.40.1120">
    <property type="entry name" value="Carboxypeptidase-like, regulatory domain"/>
    <property type="match status" value="1"/>
</dbReference>
<evidence type="ECO:0000256" key="1">
    <source>
        <dbReference type="ARBA" id="ARBA00004571"/>
    </source>
</evidence>
<keyword evidence="3 8" id="KW-1134">Transmembrane beta strand</keyword>
<dbReference type="SUPFAM" id="SSF49464">
    <property type="entry name" value="Carboxypeptidase regulatory domain-like"/>
    <property type="match status" value="1"/>
</dbReference>
<dbReference type="GO" id="GO:0009279">
    <property type="term" value="C:cell outer membrane"/>
    <property type="evidence" value="ECO:0007669"/>
    <property type="project" value="UniProtKB-SubCell"/>
</dbReference>
<dbReference type="Gene3D" id="2.40.170.20">
    <property type="entry name" value="TonB-dependent receptor, beta-barrel domain"/>
    <property type="match status" value="1"/>
</dbReference>
<dbReference type="PROSITE" id="PS52016">
    <property type="entry name" value="TONB_DEPENDENT_REC_3"/>
    <property type="match status" value="1"/>
</dbReference>